<evidence type="ECO:0000313" key="3">
    <source>
        <dbReference type="Proteomes" id="UP001595721"/>
    </source>
</evidence>
<dbReference type="Proteomes" id="UP001595721">
    <property type="component" value="Unassembled WGS sequence"/>
</dbReference>
<organism evidence="2 3">
    <name type="scientific">Paracoccus mangrovi</name>
    <dbReference type="NCBI Taxonomy" id="1715645"/>
    <lineage>
        <taxon>Bacteria</taxon>
        <taxon>Pseudomonadati</taxon>
        <taxon>Pseudomonadota</taxon>
        <taxon>Alphaproteobacteria</taxon>
        <taxon>Rhodobacterales</taxon>
        <taxon>Paracoccaceae</taxon>
        <taxon>Paracoccus</taxon>
    </lineage>
</organism>
<feature type="domain" description="Pyridoxamine 5'-phosphate oxidase N-terminal" evidence="1">
    <location>
        <begin position="45"/>
        <end position="151"/>
    </location>
</feature>
<comment type="caution">
    <text evidence="2">The sequence shown here is derived from an EMBL/GenBank/DDBJ whole genome shotgun (WGS) entry which is preliminary data.</text>
</comment>
<dbReference type="PANTHER" id="PTHR42815">
    <property type="entry name" value="FAD-BINDING, PUTATIVE (AFU_ORTHOLOGUE AFUA_6G07600)-RELATED"/>
    <property type="match status" value="1"/>
</dbReference>
<accession>A0ABV7R4C3</accession>
<gene>
    <name evidence="2" type="ORF">ACFOMH_13680</name>
</gene>
<dbReference type="InterPro" id="IPR011576">
    <property type="entry name" value="Pyridox_Oxase_N"/>
</dbReference>
<keyword evidence="3" id="KW-1185">Reference proteome</keyword>
<evidence type="ECO:0000313" key="2">
    <source>
        <dbReference type="EMBL" id="MFC3529226.1"/>
    </source>
</evidence>
<sequence length="187" mass="20968">MQDDLGAVPDRALGHDGELDMRERFPDPYHWNETNLAAMIQSRISPALARFIEAQPFFFIATANRDGHCDCSFRGREYSLAGRPLPALKVLDAQKLIFPDFSGNGLYNSLGNIRVNPHIGMLFMDFEHQRRARLNGIATIALPDPQAAALWPTAQACIEVRVEQAYGNCPARIPRMQIHQDSDMAFS</sequence>
<name>A0ABV7R4C3_9RHOB</name>
<dbReference type="Gene3D" id="2.30.110.10">
    <property type="entry name" value="Electron Transport, Fmn-binding Protein, Chain A"/>
    <property type="match status" value="1"/>
</dbReference>
<dbReference type="SUPFAM" id="SSF50475">
    <property type="entry name" value="FMN-binding split barrel"/>
    <property type="match status" value="1"/>
</dbReference>
<dbReference type="PANTHER" id="PTHR42815:SF2">
    <property type="entry name" value="FAD-BINDING, PUTATIVE (AFU_ORTHOLOGUE AFUA_6G07600)-RELATED"/>
    <property type="match status" value="1"/>
</dbReference>
<proteinExistence type="predicted"/>
<dbReference type="Pfam" id="PF01243">
    <property type="entry name" value="PNPOx_N"/>
    <property type="match status" value="1"/>
</dbReference>
<dbReference type="EMBL" id="JBHRXJ010000010">
    <property type="protein sequence ID" value="MFC3529226.1"/>
    <property type="molecule type" value="Genomic_DNA"/>
</dbReference>
<evidence type="ECO:0000259" key="1">
    <source>
        <dbReference type="Pfam" id="PF01243"/>
    </source>
</evidence>
<dbReference type="InterPro" id="IPR012349">
    <property type="entry name" value="Split_barrel_FMN-bd"/>
</dbReference>
<dbReference type="RefSeq" id="WP_377745100.1">
    <property type="nucleotide sequence ID" value="NZ_JBHRXJ010000010.1"/>
</dbReference>
<reference evidence="3" key="1">
    <citation type="journal article" date="2019" name="Int. J. Syst. Evol. Microbiol.">
        <title>The Global Catalogue of Microorganisms (GCM) 10K type strain sequencing project: providing services to taxonomists for standard genome sequencing and annotation.</title>
        <authorList>
            <consortium name="The Broad Institute Genomics Platform"/>
            <consortium name="The Broad Institute Genome Sequencing Center for Infectious Disease"/>
            <person name="Wu L."/>
            <person name="Ma J."/>
        </authorList>
    </citation>
    <scope>NUCLEOTIDE SEQUENCE [LARGE SCALE GENOMIC DNA]</scope>
    <source>
        <strain evidence="3">KCTC 42899</strain>
    </source>
</reference>
<protein>
    <submittedName>
        <fullName evidence="2">Pyridoxamine 5'-phosphate oxidase family protein</fullName>
    </submittedName>
</protein>